<dbReference type="PANTHER" id="PTHR30373">
    <property type="entry name" value="UPF0603 PROTEIN YGCG"/>
    <property type="match status" value="1"/>
</dbReference>
<evidence type="ECO:0000313" key="5">
    <source>
        <dbReference type="Proteomes" id="UP000384372"/>
    </source>
</evidence>
<feature type="transmembrane region" description="Helical" evidence="1">
    <location>
        <begin position="188"/>
        <end position="211"/>
    </location>
</feature>
<keyword evidence="5" id="KW-1185">Reference proteome</keyword>
<evidence type="ECO:0000256" key="2">
    <source>
        <dbReference type="SAM" id="SignalP"/>
    </source>
</evidence>
<feature type="chain" id="PRO_5025405591" evidence="2">
    <location>
        <begin position="23"/>
        <end position="274"/>
    </location>
</feature>
<sequence length="274" mass="29800">MEKLRYYILTLCLCLSVSFAEASKVWNAKNIPVPYLQNSTQYVSDPDHYIDKQALDSANFYLDKLNKECRVQNVFVIVGKVENGDAFRVAQDLGNVYGVGDKKTRRGLVVVVAVEDHKYFIAPGMGLEGELTDVDCDDIARACIVPNMKKNMPAEAVVATSRAIYNKVKSGKTGISDIDDGTIGEDDWVLVVILLAVFFGIPVYMLVRYLLEVFGVIKPDTSQRNKNKRSFRRHDDDFFPPFFFGGGGGSSGGGFSGGSFGGGSFGGGGAGGGW</sequence>
<proteinExistence type="predicted"/>
<dbReference type="Proteomes" id="UP000384372">
    <property type="component" value="Unassembled WGS sequence"/>
</dbReference>
<dbReference type="OrthoDB" id="9810918at2"/>
<comment type="caution">
    <text evidence="4">The sequence shown here is derived from an EMBL/GenBank/DDBJ whole genome shotgun (WGS) entry which is preliminary data.</text>
</comment>
<keyword evidence="1" id="KW-0472">Membrane</keyword>
<gene>
    <name evidence="4" type="ORF">F7D20_06860</name>
</gene>
<evidence type="ECO:0000313" key="4">
    <source>
        <dbReference type="EMBL" id="MQP11686.1"/>
    </source>
</evidence>
<dbReference type="Pfam" id="PF04536">
    <property type="entry name" value="TPM_phosphatase"/>
    <property type="match status" value="1"/>
</dbReference>
<dbReference type="Gene3D" id="3.10.310.50">
    <property type="match status" value="1"/>
</dbReference>
<evidence type="ECO:0000259" key="3">
    <source>
        <dbReference type="Pfam" id="PF04536"/>
    </source>
</evidence>
<feature type="domain" description="TPM" evidence="3">
    <location>
        <begin position="43"/>
        <end position="165"/>
    </location>
</feature>
<keyword evidence="1" id="KW-1133">Transmembrane helix</keyword>
<evidence type="ECO:0000256" key="1">
    <source>
        <dbReference type="SAM" id="Phobius"/>
    </source>
</evidence>
<organism evidence="4 5">
    <name type="scientific">Segatella copri</name>
    <dbReference type="NCBI Taxonomy" id="165179"/>
    <lineage>
        <taxon>Bacteria</taxon>
        <taxon>Pseudomonadati</taxon>
        <taxon>Bacteroidota</taxon>
        <taxon>Bacteroidia</taxon>
        <taxon>Bacteroidales</taxon>
        <taxon>Prevotellaceae</taxon>
        <taxon>Segatella</taxon>
    </lineage>
</organism>
<keyword evidence="1" id="KW-0812">Transmembrane</keyword>
<reference evidence="4 5" key="1">
    <citation type="submission" date="2019-09" db="EMBL/GenBank/DDBJ databases">
        <title>Distinct polysaccharide growth profiles of human intestinal Prevotella copri isolates.</title>
        <authorList>
            <person name="Fehlner-Peach H."/>
            <person name="Magnabosco C."/>
            <person name="Raghavan V."/>
            <person name="Scher J.U."/>
            <person name="Tett A."/>
            <person name="Cox L.M."/>
            <person name="Gottsegen C."/>
            <person name="Watters A."/>
            <person name="Wiltshire- Gordon J.D."/>
            <person name="Segata N."/>
            <person name="Bonneau R."/>
            <person name="Littman D.R."/>
        </authorList>
    </citation>
    <scope>NUCLEOTIDE SEQUENCE [LARGE SCALE GENOMIC DNA]</scope>
    <source>
        <strain evidence="5">iAQ1173</strain>
    </source>
</reference>
<dbReference type="PANTHER" id="PTHR30373:SF2">
    <property type="entry name" value="UPF0603 PROTEIN YGCG"/>
    <property type="match status" value="1"/>
</dbReference>
<name>A0A6A7WBE0_9BACT</name>
<keyword evidence="2" id="KW-0732">Signal</keyword>
<accession>A0A6A7WBE0</accession>
<feature type="signal peptide" evidence="2">
    <location>
        <begin position="1"/>
        <end position="22"/>
    </location>
</feature>
<dbReference type="AlphaFoldDB" id="A0A6A7WBE0"/>
<protein>
    <submittedName>
        <fullName evidence="4">TPM domain-containing protein</fullName>
    </submittedName>
</protein>
<dbReference type="InterPro" id="IPR007621">
    <property type="entry name" value="TPM_dom"/>
</dbReference>
<dbReference type="RefSeq" id="WP_158463382.1">
    <property type="nucleotide sequence ID" value="NZ_VZAD01000057.1"/>
</dbReference>
<dbReference type="EMBL" id="VZAD01000057">
    <property type="protein sequence ID" value="MQP11686.1"/>
    <property type="molecule type" value="Genomic_DNA"/>
</dbReference>